<reference evidence="2 3" key="1">
    <citation type="journal article" date="2012" name="PLoS Pathog.">
        <title>The genome of the obligate intracellular parasite Trachipleistophora hominis: new insights into microsporidian genome dynamics and reductive evolution.</title>
        <authorList>
            <person name="Heinz E."/>
            <person name="Williams T.A."/>
            <person name="Nakjang S."/>
            <person name="Noel C.J."/>
            <person name="Swan D.C."/>
            <person name="Goldberg A.V."/>
            <person name="Harris S.R."/>
            <person name="Weinmaier T."/>
            <person name="Markert S."/>
            <person name="Becher D."/>
            <person name="Bernhardt J."/>
            <person name="Dagan T."/>
            <person name="Hacker C."/>
            <person name="Lucocq J.M."/>
            <person name="Schweder T."/>
            <person name="Rattei T."/>
            <person name="Hall N."/>
            <person name="Hirt R.P."/>
            <person name="Embley T.M."/>
        </authorList>
    </citation>
    <scope>NUCLEOTIDE SEQUENCE [LARGE SCALE GENOMIC DNA]</scope>
</reference>
<sequence>MVKMLNLIGNETLWPILIYFSYYDVFYRNGAECDVCNSILLELKYELEKNETNQVVSGTFEASNSETNVTNALLYKRDINLPYLFSTNLYLTLNNNITFLVQKKIFTKIKSETKLNEFLAKSGISIQMAKESFINLCKKYKDLIYQTLPQSFVFMKKYDNDVKITGIESYYLMLSYLFYEKPYFCVQSLHKKKYIDLTVTCKKNTGYNGQRINLENGFDDNIRNFEQSQDYDEKNASKSRTSAGSYSLKEKNVYFLLMHTFKENIKKIKQVNNVKILFLSTDTNNLVFIKELYRIFVLFFNLLGISNRFIILLEKYDKERALIYGKKKKAED</sequence>
<evidence type="ECO:0000313" key="2">
    <source>
        <dbReference type="EMBL" id="ELQ76651.1"/>
    </source>
</evidence>
<dbReference type="VEuPathDB" id="MicrosporidiaDB:THOM_0370"/>
<dbReference type="OMA" id="WPILIYF"/>
<keyword evidence="1" id="KW-0472">Membrane</keyword>
<protein>
    <submittedName>
        <fullName evidence="2">Uncharacterized protein</fullName>
    </submittedName>
</protein>
<evidence type="ECO:0000256" key="1">
    <source>
        <dbReference type="SAM" id="Phobius"/>
    </source>
</evidence>
<dbReference type="Proteomes" id="UP000011185">
    <property type="component" value="Unassembled WGS sequence"/>
</dbReference>
<proteinExistence type="predicted"/>
<dbReference type="OrthoDB" id="2194671at2759"/>
<keyword evidence="1" id="KW-0812">Transmembrane</keyword>
<organism evidence="2 3">
    <name type="scientific">Trachipleistophora hominis</name>
    <name type="common">Microsporidian parasite</name>
    <dbReference type="NCBI Taxonomy" id="72359"/>
    <lineage>
        <taxon>Eukaryota</taxon>
        <taxon>Fungi</taxon>
        <taxon>Fungi incertae sedis</taxon>
        <taxon>Microsporidia</taxon>
        <taxon>Pleistophoridae</taxon>
        <taxon>Trachipleistophora</taxon>
    </lineage>
</organism>
<accession>L7K024</accession>
<dbReference type="HOGENOM" id="CLU_837250_0_0_1"/>
<name>L7K024_TRAHO</name>
<feature type="transmembrane region" description="Helical" evidence="1">
    <location>
        <begin position="292"/>
        <end position="313"/>
    </location>
</feature>
<dbReference type="EMBL" id="JH993832">
    <property type="protein sequence ID" value="ELQ76651.1"/>
    <property type="molecule type" value="Genomic_DNA"/>
</dbReference>
<keyword evidence="3" id="KW-1185">Reference proteome</keyword>
<dbReference type="InParanoid" id="L7K024"/>
<dbReference type="AlphaFoldDB" id="L7K024"/>
<keyword evidence="1" id="KW-1133">Transmembrane helix</keyword>
<gene>
    <name evidence="2" type="ORF">THOM_0370</name>
</gene>
<evidence type="ECO:0000313" key="3">
    <source>
        <dbReference type="Proteomes" id="UP000011185"/>
    </source>
</evidence>